<dbReference type="GO" id="GO:0003995">
    <property type="term" value="F:acyl-CoA dehydrogenase activity"/>
    <property type="evidence" value="ECO:0007669"/>
    <property type="project" value="TreeGrafter"/>
</dbReference>
<feature type="domain" description="Acyl-CoA dehydrogenase/oxidase N-terminal" evidence="7">
    <location>
        <begin position="7"/>
        <end position="117"/>
    </location>
</feature>
<proteinExistence type="inferred from homology"/>
<protein>
    <recommendedName>
        <fullName evidence="10">Acyl-CoA dehydrogenase</fullName>
    </recommendedName>
</protein>
<dbReference type="InterPro" id="IPR013786">
    <property type="entry name" value="AcylCoA_DH/ox_N"/>
</dbReference>
<dbReference type="Pfam" id="PF02771">
    <property type="entry name" value="Acyl-CoA_dh_N"/>
    <property type="match status" value="1"/>
</dbReference>
<dbReference type="STRING" id="1759059.ATE48_12765"/>
<dbReference type="InterPro" id="IPR037069">
    <property type="entry name" value="AcylCoA_DH/ox_N_sf"/>
</dbReference>
<evidence type="ECO:0000259" key="7">
    <source>
        <dbReference type="Pfam" id="PF02771"/>
    </source>
</evidence>
<dbReference type="RefSeq" id="WP_066772101.1">
    <property type="nucleotide sequence ID" value="NZ_CP013244.1"/>
</dbReference>
<evidence type="ECO:0000256" key="3">
    <source>
        <dbReference type="ARBA" id="ARBA00022630"/>
    </source>
</evidence>
<evidence type="ECO:0000313" key="8">
    <source>
        <dbReference type="EMBL" id="ANP46725.1"/>
    </source>
</evidence>
<dbReference type="InterPro" id="IPR036250">
    <property type="entry name" value="AcylCo_DH-like_C"/>
</dbReference>
<dbReference type="PANTHER" id="PTHR43884">
    <property type="entry name" value="ACYL-COA DEHYDROGENASE"/>
    <property type="match status" value="1"/>
</dbReference>
<comment type="similarity">
    <text evidence="2">Belongs to the acyl-CoA dehydrogenase family.</text>
</comment>
<evidence type="ECO:0000256" key="4">
    <source>
        <dbReference type="ARBA" id="ARBA00022827"/>
    </source>
</evidence>
<dbReference type="InterPro" id="IPR009075">
    <property type="entry name" value="AcylCo_DH/oxidase_C"/>
</dbReference>
<dbReference type="AlphaFoldDB" id="A0A1B1AJJ9"/>
<evidence type="ECO:0000256" key="1">
    <source>
        <dbReference type="ARBA" id="ARBA00001974"/>
    </source>
</evidence>
<keyword evidence="3" id="KW-0285">Flavoprotein</keyword>
<name>A0A1B1AJJ9_9PROT</name>
<dbReference type="KEGG" id="cbot:ATE48_12765"/>
<dbReference type="Gene3D" id="1.20.140.10">
    <property type="entry name" value="Butyryl-CoA Dehydrogenase, subunit A, domain 3"/>
    <property type="match status" value="1"/>
</dbReference>
<feature type="domain" description="Acyl-CoA dehydrogenase/oxidase C-terminal" evidence="6">
    <location>
        <begin position="214"/>
        <end position="351"/>
    </location>
</feature>
<keyword evidence="4" id="KW-0274">FAD</keyword>
<keyword evidence="5" id="KW-0560">Oxidoreductase</keyword>
<comment type="cofactor">
    <cofactor evidence="1">
        <name>FAD</name>
        <dbReference type="ChEBI" id="CHEBI:57692"/>
    </cofactor>
</comment>
<dbReference type="InterPro" id="IPR009100">
    <property type="entry name" value="AcylCoA_DH/oxidase_NM_dom_sf"/>
</dbReference>
<evidence type="ECO:0000256" key="2">
    <source>
        <dbReference type="ARBA" id="ARBA00009347"/>
    </source>
</evidence>
<dbReference type="GO" id="GO:0050660">
    <property type="term" value="F:flavin adenine dinucleotide binding"/>
    <property type="evidence" value="ECO:0007669"/>
    <property type="project" value="InterPro"/>
</dbReference>
<dbReference type="InParanoid" id="A0A1B1AJJ9"/>
<sequence length="359" mass="37842">MNFAFSSEHQAFAESVTRALERACPLAEVRAALSQPDWRFHLSAWDNLRDLGVLAAALPEEYGGAHDVIALAAAAEAVGATLAPAPVGSALYLFGLTLLSEGDLGSKSKWLAALAQGATVGAGYFGSGLRVTNGRVTGNARPVFDGLAAQVLIVRANDGDAASLFLVSLDESGGMEKRPLRTLDASKPAAEIIFADCPAIRLGGEDSVQRAKDRAATLLAFEQIGGAGAALAIARAYVSDRAAFGRAIGSYQSIKHALADVWVKLETARGHAYYALWAMTSGGEDFPLAAAAAHVSASDAFEMAARVCVHVHGGIGFTWDAAPQLYYRRARALSAFLGSTQAWRDDLGRRLIDGERPRR</sequence>
<gene>
    <name evidence="8" type="ORF">ATE48_12765</name>
</gene>
<dbReference type="SUPFAM" id="SSF47203">
    <property type="entry name" value="Acyl-CoA dehydrogenase C-terminal domain-like"/>
    <property type="match status" value="1"/>
</dbReference>
<organism evidence="8 9">
    <name type="scientific">Candidatus Viadribacter manganicus</name>
    <dbReference type="NCBI Taxonomy" id="1759059"/>
    <lineage>
        <taxon>Bacteria</taxon>
        <taxon>Pseudomonadati</taxon>
        <taxon>Pseudomonadota</taxon>
        <taxon>Alphaproteobacteria</taxon>
        <taxon>Hyphomonadales</taxon>
        <taxon>Hyphomonadaceae</taxon>
        <taxon>Candidatus Viadribacter</taxon>
    </lineage>
</organism>
<dbReference type="EMBL" id="CP013244">
    <property type="protein sequence ID" value="ANP46725.1"/>
    <property type="molecule type" value="Genomic_DNA"/>
</dbReference>
<dbReference type="Proteomes" id="UP000092498">
    <property type="component" value="Chromosome"/>
</dbReference>
<accession>A0A1B1AJJ9</accession>
<dbReference type="PANTHER" id="PTHR43884:SF20">
    <property type="entry name" value="ACYL-COA DEHYDROGENASE FADE28"/>
    <property type="match status" value="1"/>
</dbReference>
<evidence type="ECO:0008006" key="10">
    <source>
        <dbReference type="Google" id="ProtNLM"/>
    </source>
</evidence>
<reference evidence="8 9" key="1">
    <citation type="submission" date="2015-11" db="EMBL/GenBank/DDBJ databases">
        <title>Whole-Genome Sequence of Candidatus Oderbacter manganicum from the National Park Lower Oder Valley, Germany.</title>
        <authorList>
            <person name="Braun B."/>
            <person name="Liere K."/>
            <person name="Szewzyk U."/>
        </authorList>
    </citation>
    <scope>NUCLEOTIDE SEQUENCE [LARGE SCALE GENOMIC DNA]</scope>
    <source>
        <strain evidence="8 9">OTSz_A_272</strain>
    </source>
</reference>
<evidence type="ECO:0000313" key="9">
    <source>
        <dbReference type="Proteomes" id="UP000092498"/>
    </source>
</evidence>
<dbReference type="Gene3D" id="1.10.540.10">
    <property type="entry name" value="Acyl-CoA dehydrogenase/oxidase, N-terminal domain"/>
    <property type="match status" value="1"/>
</dbReference>
<dbReference type="Pfam" id="PF00441">
    <property type="entry name" value="Acyl-CoA_dh_1"/>
    <property type="match status" value="1"/>
</dbReference>
<keyword evidence="9" id="KW-1185">Reference proteome</keyword>
<dbReference type="SUPFAM" id="SSF56645">
    <property type="entry name" value="Acyl-CoA dehydrogenase NM domain-like"/>
    <property type="match status" value="1"/>
</dbReference>
<evidence type="ECO:0000256" key="5">
    <source>
        <dbReference type="ARBA" id="ARBA00023002"/>
    </source>
</evidence>
<evidence type="ECO:0000259" key="6">
    <source>
        <dbReference type="Pfam" id="PF00441"/>
    </source>
</evidence>